<feature type="signal peptide" evidence="1">
    <location>
        <begin position="1"/>
        <end position="21"/>
    </location>
</feature>
<reference evidence="2 3" key="1">
    <citation type="submission" date="2019-09" db="EMBL/GenBank/DDBJ databases">
        <title>Complete genome sequence of Arachidicoccus sp. B3-10 isolated from apple orchard soil.</title>
        <authorList>
            <person name="Kim H.S."/>
            <person name="Han K.-I."/>
            <person name="Suh M.K."/>
            <person name="Lee K.C."/>
            <person name="Eom M.K."/>
            <person name="Kim J.-S."/>
            <person name="Kang S.W."/>
            <person name="Sin Y."/>
            <person name="Lee J.-S."/>
        </authorList>
    </citation>
    <scope>NUCLEOTIDE SEQUENCE [LARGE SCALE GENOMIC DNA]</scope>
    <source>
        <strain evidence="2 3">B3-10</strain>
    </source>
</reference>
<name>A0A5P2FVP9_9BACT</name>
<dbReference type="AlphaFoldDB" id="A0A5P2FVP9"/>
<keyword evidence="3" id="KW-1185">Reference proteome</keyword>
<dbReference type="OrthoDB" id="1524766at2"/>
<dbReference type="EMBL" id="CP044016">
    <property type="protein sequence ID" value="QES87576.1"/>
    <property type="molecule type" value="Genomic_DNA"/>
</dbReference>
<evidence type="ECO:0000313" key="3">
    <source>
        <dbReference type="Proteomes" id="UP000292424"/>
    </source>
</evidence>
<dbReference type="Pfam" id="PF16022">
    <property type="entry name" value="DUF4783"/>
    <property type="match status" value="1"/>
</dbReference>
<evidence type="ECO:0000313" key="2">
    <source>
        <dbReference type="EMBL" id="QES87576.1"/>
    </source>
</evidence>
<dbReference type="KEGG" id="arac:E0W69_002465"/>
<sequence length="130" mass="14381">MKKSLLVILGCIVAVAMFSFTFLDNDQQTVINALNTGDANKIVSYFDDVLDIKLPNKDEGKNIGKNQAGMLFKAFYNDNDINNFSLTSQREMGSTMYIAGKLTGKGQGYNITLMLHNRGGKNSIFSVRIN</sequence>
<proteinExistence type="predicted"/>
<accession>A0A5P2FVP9</accession>
<organism evidence="2 3">
    <name type="scientific">Rhizosphaericola mali</name>
    <dbReference type="NCBI Taxonomy" id="2545455"/>
    <lineage>
        <taxon>Bacteria</taxon>
        <taxon>Pseudomonadati</taxon>
        <taxon>Bacteroidota</taxon>
        <taxon>Chitinophagia</taxon>
        <taxon>Chitinophagales</taxon>
        <taxon>Chitinophagaceae</taxon>
        <taxon>Rhizosphaericola</taxon>
    </lineage>
</organism>
<dbReference type="InterPro" id="IPR031977">
    <property type="entry name" value="DUF4783"/>
</dbReference>
<dbReference type="Gene3D" id="3.10.450.50">
    <property type="match status" value="1"/>
</dbReference>
<dbReference type="RefSeq" id="WP_131328465.1">
    <property type="nucleotide sequence ID" value="NZ_CP044016.1"/>
</dbReference>
<gene>
    <name evidence="2" type="ORF">E0W69_002465</name>
</gene>
<protein>
    <submittedName>
        <fullName evidence="2">DUF4783 domain-containing protein</fullName>
    </submittedName>
</protein>
<keyword evidence="1" id="KW-0732">Signal</keyword>
<evidence type="ECO:0000256" key="1">
    <source>
        <dbReference type="SAM" id="SignalP"/>
    </source>
</evidence>
<feature type="chain" id="PRO_5024453788" evidence="1">
    <location>
        <begin position="22"/>
        <end position="130"/>
    </location>
</feature>
<dbReference type="Proteomes" id="UP000292424">
    <property type="component" value="Chromosome"/>
</dbReference>